<keyword evidence="3" id="KW-1185">Reference proteome</keyword>
<dbReference type="Proteomes" id="UP001439008">
    <property type="component" value="Unassembled WGS sequence"/>
</dbReference>
<feature type="compositionally biased region" description="Basic and acidic residues" evidence="1">
    <location>
        <begin position="132"/>
        <end position="142"/>
    </location>
</feature>
<evidence type="ECO:0000313" key="2">
    <source>
        <dbReference type="EMBL" id="MES1919029.1"/>
    </source>
</evidence>
<accession>A0ABV2AHR9</accession>
<name>A0ABV2AHR9_9EUKA</name>
<protein>
    <submittedName>
        <fullName evidence="2">Uncharacterized protein</fullName>
    </submittedName>
</protein>
<evidence type="ECO:0000256" key="1">
    <source>
        <dbReference type="SAM" id="MobiDB-lite"/>
    </source>
</evidence>
<proteinExistence type="predicted"/>
<organism evidence="2 3">
    <name type="scientific">Bonamia ostreae</name>
    <dbReference type="NCBI Taxonomy" id="126728"/>
    <lineage>
        <taxon>Eukaryota</taxon>
        <taxon>Sar</taxon>
        <taxon>Rhizaria</taxon>
        <taxon>Endomyxa</taxon>
        <taxon>Ascetosporea</taxon>
        <taxon>Haplosporida</taxon>
        <taxon>Bonamia</taxon>
    </lineage>
</organism>
<evidence type="ECO:0000313" key="3">
    <source>
        <dbReference type="Proteomes" id="UP001439008"/>
    </source>
</evidence>
<feature type="region of interest" description="Disordered" evidence="1">
    <location>
        <begin position="81"/>
        <end position="165"/>
    </location>
</feature>
<reference evidence="2 3" key="1">
    <citation type="journal article" date="2024" name="BMC Biol.">
        <title>Comparative genomics of Ascetosporea gives new insight into the evolutionary basis for animal parasitism in Rhizaria.</title>
        <authorList>
            <person name="Hiltunen Thoren M."/>
            <person name="Onut-Brannstrom I."/>
            <person name="Alfjorden A."/>
            <person name="Peckova H."/>
            <person name="Swords F."/>
            <person name="Hooper C."/>
            <person name="Holzer A.S."/>
            <person name="Bass D."/>
            <person name="Burki F."/>
        </authorList>
    </citation>
    <scope>NUCLEOTIDE SEQUENCE [LARGE SCALE GENOMIC DNA]</scope>
    <source>
        <strain evidence="2">20-A016</strain>
    </source>
</reference>
<sequence length="180" mass="21293">MRLFKRWIEEMDPKIDFEDAMDDIFLLGKSREITNYVRNLKRDFFDENAKQHNLDSEDFDFLKESVAANKEDFAEKSRMNIKLPNAENTEKDEKMENFSNQRDSTETIASPNKKIIDEKVEPQTEISPANNKKSENIEKENSENTESAMDNIGLTETQKQRIKRNRERALEIRKLKRPCK</sequence>
<gene>
    <name evidence="2" type="ORF">MHBO_000906</name>
</gene>
<comment type="caution">
    <text evidence="2">The sequence shown here is derived from an EMBL/GenBank/DDBJ whole genome shotgun (WGS) entry which is preliminary data.</text>
</comment>
<feature type="compositionally biased region" description="Polar residues" evidence="1">
    <location>
        <begin position="97"/>
        <end position="110"/>
    </location>
</feature>
<dbReference type="EMBL" id="JBDODL010000182">
    <property type="protein sequence ID" value="MES1919029.1"/>
    <property type="molecule type" value="Genomic_DNA"/>
</dbReference>